<keyword evidence="2" id="KW-1185">Reference proteome</keyword>
<sequence>MTSSLPDSSARKDGMNGIGHSTGSGKPRVGEEVEVGRRIECWGHRGASANLPENTLASYRAAILEGAEGIESDVHATTDGVILMFHDPTLDRTTDGKGAIKEQAWVGSIEHVRTKKQPVQPIPTFEQLIALIMEPENRHVILNVDCKIQNDPETLFPQMAKIISSYPSYATDLTPRIILGLWHPLFLEPAARHLPTCKRYHIGISLPLARQYFWDACEGFSIAFPMLMNGAGAGSNNSGGGQKFMEDCKREGKEVCVWTVNTAEEMRWCARWGVKAIITDRVAYCVSVREQWEKDPSVLDFPLFKKLTFPWSSWKYYSLPQVRIISSLASFHPGLLTSCVCAALKIMLLRWVEDNLQRNAFQPGPLKEVDLSRVLEDKPVRQEVEEDARHTNE</sequence>
<dbReference type="Proteomes" id="UP001234202">
    <property type="component" value="Unassembled WGS sequence"/>
</dbReference>
<comment type="caution">
    <text evidence="1">The sequence shown here is derived from an EMBL/GenBank/DDBJ whole genome shotgun (WGS) entry which is preliminary data.</text>
</comment>
<evidence type="ECO:0000313" key="1">
    <source>
        <dbReference type="EMBL" id="KAJ9124755.1"/>
    </source>
</evidence>
<accession>A0ACC2XMZ9</accession>
<gene>
    <name evidence="1" type="ORF">QFC24_003123</name>
</gene>
<evidence type="ECO:0000313" key="2">
    <source>
        <dbReference type="Proteomes" id="UP001234202"/>
    </source>
</evidence>
<proteinExistence type="predicted"/>
<dbReference type="EMBL" id="JASBWV010000009">
    <property type="protein sequence ID" value="KAJ9124755.1"/>
    <property type="molecule type" value="Genomic_DNA"/>
</dbReference>
<organism evidence="1 2">
    <name type="scientific">Naganishia onofrii</name>
    <dbReference type="NCBI Taxonomy" id="1851511"/>
    <lineage>
        <taxon>Eukaryota</taxon>
        <taxon>Fungi</taxon>
        <taxon>Dikarya</taxon>
        <taxon>Basidiomycota</taxon>
        <taxon>Agaricomycotina</taxon>
        <taxon>Tremellomycetes</taxon>
        <taxon>Filobasidiales</taxon>
        <taxon>Filobasidiaceae</taxon>
        <taxon>Naganishia</taxon>
    </lineage>
</organism>
<name>A0ACC2XMZ9_9TREE</name>
<protein>
    <submittedName>
        <fullName evidence="1">Uncharacterized protein</fullName>
    </submittedName>
</protein>
<reference evidence="1" key="1">
    <citation type="submission" date="2023-04" db="EMBL/GenBank/DDBJ databases">
        <title>Draft Genome sequencing of Naganishia species isolated from polar environments using Oxford Nanopore Technology.</title>
        <authorList>
            <person name="Leo P."/>
            <person name="Venkateswaran K."/>
        </authorList>
    </citation>
    <scope>NUCLEOTIDE SEQUENCE</scope>
    <source>
        <strain evidence="1">DBVPG 5303</strain>
    </source>
</reference>